<feature type="region of interest" description="Disordered" evidence="1">
    <location>
        <begin position="38"/>
        <end position="76"/>
    </location>
</feature>
<evidence type="ECO:0000313" key="2">
    <source>
        <dbReference type="EMBL" id="KAJ8989655.1"/>
    </source>
</evidence>
<name>A0AAN6IT35_EXODE</name>
<evidence type="ECO:0000313" key="3">
    <source>
        <dbReference type="Proteomes" id="UP001161757"/>
    </source>
</evidence>
<dbReference type="EMBL" id="JAJGCB010000013">
    <property type="protein sequence ID" value="KAJ8989655.1"/>
    <property type="molecule type" value="Genomic_DNA"/>
</dbReference>
<accession>A0AAN6IT35</accession>
<dbReference type="Proteomes" id="UP001161757">
    <property type="component" value="Unassembled WGS sequence"/>
</dbReference>
<gene>
    <name evidence="2" type="ORF">HRR80_006375</name>
</gene>
<reference evidence="2" key="1">
    <citation type="submission" date="2023-01" db="EMBL/GenBank/DDBJ databases">
        <title>Exophiala dermititidis isolated from Cystic Fibrosis Patient.</title>
        <authorList>
            <person name="Kurbessoian T."/>
            <person name="Crocker A."/>
            <person name="Murante D."/>
            <person name="Hogan D.A."/>
            <person name="Stajich J.E."/>
        </authorList>
    </citation>
    <scope>NUCLEOTIDE SEQUENCE</scope>
    <source>
        <strain evidence="2">Ex8</strain>
    </source>
</reference>
<sequence length="241" mass="26969">MGIKRKASVLIEDFNAPPDTLPVYAPPVYNMYTNATAGSSSPLTSPLPTLSSPSSASTVSEDASSSSLHHHPPSSVSCSPYNFWTRLNDQSIPYLNSRTRKRYRDGRPDDETIHETTLKKLYDAQRLHLDETLPMPTDLDRDLDMDMDMDMGLDLDDNVGMSLDVRNNHYYLYHEHNHRHLIERRHGKMIPDNGNLANGMIGIQHRRKDHGHPPVLVAAAEGGGGPNQTTIDAFFRRKAAV</sequence>
<comment type="caution">
    <text evidence="2">The sequence shown here is derived from an EMBL/GenBank/DDBJ whole genome shotgun (WGS) entry which is preliminary data.</text>
</comment>
<protein>
    <submittedName>
        <fullName evidence="2">Uncharacterized protein</fullName>
    </submittedName>
</protein>
<organism evidence="2 3">
    <name type="scientific">Exophiala dermatitidis</name>
    <name type="common">Black yeast-like fungus</name>
    <name type="synonym">Wangiella dermatitidis</name>
    <dbReference type="NCBI Taxonomy" id="5970"/>
    <lineage>
        <taxon>Eukaryota</taxon>
        <taxon>Fungi</taxon>
        <taxon>Dikarya</taxon>
        <taxon>Ascomycota</taxon>
        <taxon>Pezizomycotina</taxon>
        <taxon>Eurotiomycetes</taxon>
        <taxon>Chaetothyriomycetidae</taxon>
        <taxon>Chaetothyriales</taxon>
        <taxon>Herpotrichiellaceae</taxon>
        <taxon>Exophiala</taxon>
    </lineage>
</organism>
<proteinExistence type="predicted"/>
<dbReference type="AlphaFoldDB" id="A0AAN6IT35"/>
<evidence type="ECO:0000256" key="1">
    <source>
        <dbReference type="SAM" id="MobiDB-lite"/>
    </source>
</evidence>